<dbReference type="AlphaFoldDB" id="Q2RX81"/>
<dbReference type="HOGENOM" id="CLU_079626_0_0_5"/>
<dbReference type="EnsemblBacteria" id="ABC21264">
    <property type="protein sequence ID" value="ABC21264"/>
    <property type="gene ID" value="Rru_A0459"/>
</dbReference>
<evidence type="ECO:0000313" key="1">
    <source>
        <dbReference type="EMBL" id="ABC21264.1"/>
    </source>
</evidence>
<reference evidence="1 2" key="1">
    <citation type="journal article" date="2011" name="Stand. Genomic Sci.">
        <title>Complete genome sequence of Rhodospirillum rubrum type strain (S1).</title>
        <authorList>
            <person name="Munk A.C."/>
            <person name="Copeland A."/>
            <person name="Lucas S."/>
            <person name="Lapidus A."/>
            <person name="Del Rio T.G."/>
            <person name="Barry K."/>
            <person name="Detter J.C."/>
            <person name="Hammon N."/>
            <person name="Israni S."/>
            <person name="Pitluck S."/>
            <person name="Brettin T."/>
            <person name="Bruce D."/>
            <person name="Han C."/>
            <person name="Tapia R."/>
            <person name="Gilna P."/>
            <person name="Schmutz J."/>
            <person name="Larimer F."/>
            <person name="Land M."/>
            <person name="Kyrpides N.C."/>
            <person name="Mavromatis K."/>
            <person name="Richardson P."/>
            <person name="Rohde M."/>
            <person name="Goker M."/>
            <person name="Klenk H.P."/>
            <person name="Zhang Y."/>
            <person name="Roberts G.P."/>
            <person name="Reslewic S."/>
            <person name="Schwartz D.C."/>
        </authorList>
    </citation>
    <scope>NUCLEOTIDE SEQUENCE [LARGE SCALE GENOMIC DNA]</scope>
    <source>
        <strain evidence="2">ATCC 11170 / ATH 1.1.1 / DSM 467 / LMG 4362 / NCIMB 8255 / S1</strain>
    </source>
</reference>
<dbReference type="Proteomes" id="UP000001929">
    <property type="component" value="Chromosome"/>
</dbReference>
<protein>
    <submittedName>
        <fullName evidence="1">Uncharacterized protein</fullName>
    </submittedName>
</protein>
<organism evidence="1 2">
    <name type="scientific">Rhodospirillum rubrum (strain ATCC 11170 / ATH 1.1.1 / DSM 467 / LMG 4362 / NCIMB 8255 / S1)</name>
    <dbReference type="NCBI Taxonomy" id="269796"/>
    <lineage>
        <taxon>Bacteria</taxon>
        <taxon>Pseudomonadati</taxon>
        <taxon>Pseudomonadota</taxon>
        <taxon>Alphaproteobacteria</taxon>
        <taxon>Rhodospirillales</taxon>
        <taxon>Rhodospirillaceae</taxon>
        <taxon>Rhodospirillum</taxon>
    </lineage>
</organism>
<sequence>MTLHGPGLVTVGLGLWSSLRRKARTPTPLVTKRRRLCLWHGRPSLPGFARFLQLFAGTPTRRRHATWRGPLLIIFWSFKMDIMNDGDDDRKAGSLILRDLKLFNEATIFMKEKIHKDLFFKVKGEFQRLAESAEWYWDCETKKNSDKANLEELWVAPPQWHAKDKDWYAWFQLERRDNHHRDSHQIADLMGVGQTEFGFRFRVGHYWFGGESAWNESCKTIDDIAQRLSERGWFYEGKGIFFRPFVLSAALIIDAWESKNADWAAILKPLVQSLDELKDDVLIFDALIEHARSKTPKSKEAMTA</sequence>
<keyword evidence="2" id="KW-1185">Reference proteome</keyword>
<dbReference type="eggNOG" id="ENOG5033E1F">
    <property type="taxonomic scope" value="Bacteria"/>
</dbReference>
<name>Q2RX81_RHORT</name>
<proteinExistence type="predicted"/>
<gene>
    <name evidence="1" type="ordered locus">Rru_A0459</name>
</gene>
<accession>Q2RX81</accession>
<dbReference type="EMBL" id="CP000230">
    <property type="protein sequence ID" value="ABC21264.1"/>
    <property type="molecule type" value="Genomic_DNA"/>
</dbReference>
<evidence type="ECO:0000313" key="2">
    <source>
        <dbReference type="Proteomes" id="UP000001929"/>
    </source>
</evidence>
<dbReference type="KEGG" id="rru:Rru_A0459"/>